<sequence length="295" mass="32622">MRITNRMLSNNAIRNINRNLENMARAQEQMSSGKRVNRPSDDPIVVARILAFKTSIAANDQYQKNMEDAKGWVDASEGALGMATDVLQRARELAVYGANGTMPDTSMKALAAEVNQLIDEMVQIANTSYGGRYLFGGSNTTTPPFSHTGDTINPNYNTQDLEWEIAPQVTITVNKNGGEVFQQGDNDIFQLLKELRDDLDGGKNTDVSNLLGRFDQAIDHILDIRASLGAMSNRLEMSLSRLSDTQISLTQTMSKLEDVDLAKATIEYKNYENVYLASLATSAKALQPSLIDYLR</sequence>
<dbReference type="PANTHER" id="PTHR42792">
    <property type="entry name" value="FLAGELLIN"/>
    <property type="match status" value="1"/>
</dbReference>
<evidence type="ECO:0000259" key="5">
    <source>
        <dbReference type="Pfam" id="PF00700"/>
    </source>
</evidence>
<dbReference type="InterPro" id="IPR001029">
    <property type="entry name" value="Flagellin_N"/>
</dbReference>
<proteinExistence type="inferred from homology"/>
<name>A0A0S6UHK2_NEOTH</name>
<dbReference type="Gene3D" id="1.20.1330.10">
    <property type="entry name" value="f41 fragment of flagellin, N-terminal domain"/>
    <property type="match status" value="1"/>
</dbReference>
<dbReference type="Pfam" id="PF00669">
    <property type="entry name" value="Flagellin_N"/>
    <property type="match status" value="1"/>
</dbReference>
<dbReference type="NCBIfam" id="TIGR02550">
    <property type="entry name" value="flagell_flgL"/>
    <property type="match status" value="1"/>
</dbReference>
<dbReference type="PRINTS" id="PR00207">
    <property type="entry name" value="FLAGELLIN"/>
</dbReference>
<evidence type="ECO:0000256" key="2">
    <source>
        <dbReference type="ARBA" id="ARBA00005709"/>
    </source>
</evidence>
<dbReference type="GO" id="GO:0071973">
    <property type="term" value="P:bacterial-type flagellum-dependent cell motility"/>
    <property type="evidence" value="ECO:0007669"/>
    <property type="project" value="InterPro"/>
</dbReference>
<dbReference type="Proteomes" id="UP000063718">
    <property type="component" value="Unassembled WGS sequence"/>
</dbReference>
<dbReference type="Pfam" id="PF00700">
    <property type="entry name" value="Flagellin_C"/>
    <property type="match status" value="1"/>
</dbReference>
<dbReference type="SUPFAM" id="SSF64518">
    <property type="entry name" value="Phase 1 flagellin"/>
    <property type="match status" value="1"/>
</dbReference>
<dbReference type="PANTHER" id="PTHR42792:SF1">
    <property type="entry name" value="FLAGELLAR HOOK-ASSOCIATED PROTEIN 3"/>
    <property type="match status" value="1"/>
</dbReference>
<evidence type="ECO:0000313" key="6">
    <source>
        <dbReference type="EMBL" id="GAF26459.1"/>
    </source>
</evidence>
<evidence type="ECO:0000259" key="4">
    <source>
        <dbReference type="Pfam" id="PF00669"/>
    </source>
</evidence>
<dbReference type="GO" id="GO:0009424">
    <property type="term" value="C:bacterial-type flagellum hook"/>
    <property type="evidence" value="ECO:0007669"/>
    <property type="project" value="InterPro"/>
</dbReference>
<accession>A0A0S6UHK2</accession>
<protein>
    <submittedName>
        <fullName evidence="6">Flagellin and related hook-associated proteins</fullName>
    </submittedName>
</protein>
<comment type="subcellular location">
    <subcellularLocation>
        <location evidence="1">Bacterial flagellum</location>
    </subcellularLocation>
</comment>
<feature type="domain" description="Flagellin C-terminal" evidence="5">
    <location>
        <begin position="214"/>
        <end position="294"/>
    </location>
</feature>
<evidence type="ECO:0000256" key="1">
    <source>
        <dbReference type="ARBA" id="ARBA00004365"/>
    </source>
</evidence>
<keyword evidence="6" id="KW-0282">Flagellum</keyword>
<dbReference type="InterPro" id="IPR001492">
    <property type="entry name" value="Flagellin"/>
</dbReference>
<dbReference type="InterPro" id="IPR013384">
    <property type="entry name" value="Flagell_FlgL"/>
</dbReference>
<feature type="domain" description="Flagellin N-terminal" evidence="4">
    <location>
        <begin position="3"/>
        <end position="140"/>
    </location>
</feature>
<keyword evidence="6" id="KW-0969">Cilium</keyword>
<dbReference type="RefSeq" id="WP_025774176.1">
    <property type="nucleotide sequence ID" value="NZ_DF238840.1"/>
</dbReference>
<evidence type="ECO:0000256" key="3">
    <source>
        <dbReference type="ARBA" id="ARBA00023143"/>
    </source>
</evidence>
<dbReference type="InterPro" id="IPR046358">
    <property type="entry name" value="Flagellin_C"/>
</dbReference>
<dbReference type="AlphaFoldDB" id="A0A0S6UHK2"/>
<keyword evidence="6" id="KW-0966">Cell projection</keyword>
<comment type="similarity">
    <text evidence="2">Belongs to the bacterial flagellin family.</text>
</comment>
<dbReference type="EMBL" id="DF238840">
    <property type="protein sequence ID" value="GAF26459.1"/>
    <property type="molecule type" value="Genomic_DNA"/>
</dbReference>
<organism evidence="6">
    <name type="scientific">Moorella thermoacetica Y72</name>
    <dbReference type="NCBI Taxonomy" id="1325331"/>
    <lineage>
        <taxon>Bacteria</taxon>
        <taxon>Bacillati</taxon>
        <taxon>Bacillota</taxon>
        <taxon>Clostridia</taxon>
        <taxon>Neomoorellales</taxon>
        <taxon>Neomoorellaceae</taxon>
        <taxon>Neomoorella</taxon>
    </lineage>
</organism>
<keyword evidence="3" id="KW-0975">Bacterial flagellum</keyword>
<reference evidence="6" key="1">
    <citation type="journal article" date="2014" name="Gene">
        <title>Genome-guided analysis of transformation efficiency and carbon dioxide assimilation by Moorella thermoacetica Y72.</title>
        <authorList>
            <person name="Tsukahara K."/>
            <person name="Kita A."/>
            <person name="Nakashimada Y."/>
            <person name="Hoshino T."/>
            <person name="Murakami K."/>
        </authorList>
    </citation>
    <scope>NUCLEOTIDE SEQUENCE [LARGE SCALE GENOMIC DNA]</scope>
    <source>
        <strain evidence="6">Y72</strain>
    </source>
</reference>
<gene>
    <name evidence="6" type="ORF">MTY_1799</name>
</gene>
<dbReference type="GO" id="GO:0005198">
    <property type="term" value="F:structural molecule activity"/>
    <property type="evidence" value="ECO:0007669"/>
    <property type="project" value="InterPro"/>
</dbReference>